<accession>A0A4Z2FL06</accession>
<dbReference type="EMBL" id="SRLO01001095">
    <property type="protein sequence ID" value="TNN41595.1"/>
    <property type="molecule type" value="Genomic_DNA"/>
</dbReference>
<reference evidence="2 3" key="1">
    <citation type="submission" date="2019-03" db="EMBL/GenBank/DDBJ databases">
        <title>First draft genome of Liparis tanakae, snailfish: a comprehensive survey of snailfish specific genes.</title>
        <authorList>
            <person name="Kim W."/>
            <person name="Song I."/>
            <person name="Jeong J.-H."/>
            <person name="Kim D."/>
            <person name="Kim S."/>
            <person name="Ryu S."/>
            <person name="Song J.Y."/>
            <person name="Lee S.K."/>
        </authorList>
    </citation>
    <scope>NUCLEOTIDE SEQUENCE [LARGE SCALE GENOMIC DNA]</scope>
    <source>
        <tissue evidence="2">Muscle</tissue>
    </source>
</reference>
<comment type="caution">
    <text evidence="2">The sequence shown here is derived from an EMBL/GenBank/DDBJ whole genome shotgun (WGS) entry which is preliminary data.</text>
</comment>
<dbReference type="AlphaFoldDB" id="A0A4Z2FL06"/>
<sequence>MNKSPEFDMLKEPPEPGRREGAVASQRDREQAASSKAAAWRGAMQSSSSLSEYLGLPPEVSLAIL</sequence>
<feature type="region of interest" description="Disordered" evidence="1">
    <location>
        <begin position="1"/>
        <end position="41"/>
    </location>
</feature>
<feature type="compositionally biased region" description="Basic and acidic residues" evidence="1">
    <location>
        <begin position="1"/>
        <end position="31"/>
    </location>
</feature>
<protein>
    <submittedName>
        <fullName evidence="2">Uncharacterized protein</fullName>
    </submittedName>
</protein>
<proteinExistence type="predicted"/>
<dbReference type="Proteomes" id="UP000314294">
    <property type="component" value="Unassembled WGS sequence"/>
</dbReference>
<name>A0A4Z2FL06_9TELE</name>
<evidence type="ECO:0000313" key="3">
    <source>
        <dbReference type="Proteomes" id="UP000314294"/>
    </source>
</evidence>
<evidence type="ECO:0000256" key="1">
    <source>
        <dbReference type="SAM" id="MobiDB-lite"/>
    </source>
</evidence>
<keyword evidence="3" id="KW-1185">Reference proteome</keyword>
<organism evidence="2 3">
    <name type="scientific">Liparis tanakae</name>
    <name type="common">Tanaka's snailfish</name>
    <dbReference type="NCBI Taxonomy" id="230148"/>
    <lineage>
        <taxon>Eukaryota</taxon>
        <taxon>Metazoa</taxon>
        <taxon>Chordata</taxon>
        <taxon>Craniata</taxon>
        <taxon>Vertebrata</taxon>
        <taxon>Euteleostomi</taxon>
        <taxon>Actinopterygii</taxon>
        <taxon>Neopterygii</taxon>
        <taxon>Teleostei</taxon>
        <taxon>Neoteleostei</taxon>
        <taxon>Acanthomorphata</taxon>
        <taxon>Eupercaria</taxon>
        <taxon>Perciformes</taxon>
        <taxon>Cottioidei</taxon>
        <taxon>Cottales</taxon>
        <taxon>Liparidae</taxon>
        <taxon>Liparis</taxon>
    </lineage>
</organism>
<evidence type="ECO:0000313" key="2">
    <source>
        <dbReference type="EMBL" id="TNN41595.1"/>
    </source>
</evidence>
<gene>
    <name evidence="2" type="ORF">EYF80_048238</name>
</gene>